<feature type="transmembrane region" description="Helical" evidence="2">
    <location>
        <begin position="139"/>
        <end position="161"/>
    </location>
</feature>
<keyword evidence="1" id="KW-0677">Repeat</keyword>
<dbReference type="Gene3D" id="1.25.10.10">
    <property type="entry name" value="Leucine-rich Repeat Variant"/>
    <property type="match status" value="1"/>
</dbReference>
<dbReference type="PANTHER" id="PTHR33115:SF50">
    <property type="entry name" value="ARM REPEAT SUPERFAMILY PROTEIN"/>
    <property type="match status" value="1"/>
</dbReference>
<sequence length="890" mass="100585">MRERQGDLTLLFLLHFHKTNVLAKLNYLTLFIIPILCFYHDKDENSKPEYQILYSFPSKSNLEPYHMDRGISLDDDMSVHLQINELRKLSETCGSNTIFEPQSSCECNAESVPSAPVLRAPEKKLTLFALRLSIFEKSATGLGTLGFIWATVVLLGGFAITLDKTDFWFITIILLIEGTRIFSRSHELEWQHQATWSITDAGISSFRALRSSSHILIKAVKQTFNPLSLIRKPSHNTREVTQVDHLHVGRWNHSRTPTRTWISSDVPLLPYGKWVFLSRNISKVLYWLQLLSATACVVLSSTRLVNHNYGEVQKGDSDKRNRQSALNIFYALALAEALLFLTEKAYWEWKVIYCKLLEEVNKECELGPSGMVSIKRFFYDAYSRCVNGSIFDGLKMDMVTFAIDLLASSSPDEQLIGARILRQFAISARYSDDTLQKIGVNLSVVERLVEMLNWKDPQEEEIRRSAAEILSKLAGKRQNCLRVAGIPGAMESISSLLQTNRSSGDGADEIGEKNLILDHANYSFWTFNHLGLLILKKLACDHDNCGKIGNTRGLLPKIIDFTHAGEKLLRDKNVAPSQVLTVKRSLQLVQLLASTTGATGKHLRKEISEVVFTISNIRDILRHGEKRPTLQKLSIEILTNLALEEEARERIGGTGGVLKELFTIFLNQGMPEHQNQVRRSAGEALAMLALESRANCHRILRLQVLERLIAALEFPMLRVTAARILRNLCTYRGSDCFYLLQGVIAAAPTVLKAIMSEENKLQEVMVGLAAQVFKHMTSNESSIMFERAGIKEEELAKALVQILEKYRHPSAKVPRIRRFTIELAIWMMHDNVKNVYIFKDLGMEKELEGVLETTAELESFNIFSGSVGLSRHNTTIHSLVETALNLLKDQ</sequence>
<dbReference type="InterPro" id="IPR000225">
    <property type="entry name" value="Armadillo"/>
</dbReference>
<dbReference type="EMBL" id="JABFAC010000011">
    <property type="protein sequence ID" value="MBA0628932.1"/>
    <property type="molecule type" value="Genomic_DNA"/>
</dbReference>
<evidence type="ECO:0000313" key="4">
    <source>
        <dbReference type="Proteomes" id="UP000593561"/>
    </source>
</evidence>
<reference evidence="3 4" key="1">
    <citation type="journal article" date="2019" name="Genome Biol. Evol.">
        <title>Insights into the evolution of the New World diploid cottons (Gossypium, subgenus Houzingenia) based on genome sequencing.</title>
        <authorList>
            <person name="Grover C.E."/>
            <person name="Arick M.A. 2nd"/>
            <person name="Thrash A."/>
            <person name="Conover J.L."/>
            <person name="Sanders W.S."/>
            <person name="Peterson D.G."/>
            <person name="Frelichowski J.E."/>
            <person name="Scheffler J.A."/>
            <person name="Scheffler B.E."/>
            <person name="Wendel J.F."/>
        </authorList>
    </citation>
    <scope>NUCLEOTIDE SEQUENCE [LARGE SCALE GENOMIC DNA]</scope>
    <source>
        <strain evidence="3">27</strain>
        <tissue evidence="3">Leaf</tissue>
    </source>
</reference>
<keyword evidence="2" id="KW-0812">Transmembrane</keyword>
<dbReference type="PANTHER" id="PTHR33115">
    <property type="entry name" value="ARM REPEAT SUPERFAMILY PROTEIN"/>
    <property type="match status" value="1"/>
</dbReference>
<dbReference type="SUPFAM" id="SSF48371">
    <property type="entry name" value="ARM repeat"/>
    <property type="match status" value="1"/>
</dbReference>
<dbReference type="InterPro" id="IPR011989">
    <property type="entry name" value="ARM-like"/>
</dbReference>
<evidence type="ECO:0008006" key="5">
    <source>
        <dbReference type="Google" id="ProtNLM"/>
    </source>
</evidence>
<dbReference type="SMART" id="SM00185">
    <property type="entry name" value="ARM"/>
    <property type="match status" value="2"/>
</dbReference>
<evidence type="ECO:0000256" key="2">
    <source>
        <dbReference type="SAM" id="Phobius"/>
    </source>
</evidence>
<comment type="caution">
    <text evidence="3">The sequence shown here is derived from an EMBL/GenBank/DDBJ whole genome shotgun (WGS) entry which is preliminary data.</text>
</comment>
<dbReference type="Proteomes" id="UP000593561">
    <property type="component" value="Unassembled WGS sequence"/>
</dbReference>
<name>A0A7J8STS6_GOSDV</name>
<accession>A0A7J8STS6</accession>
<keyword evidence="4" id="KW-1185">Reference proteome</keyword>
<evidence type="ECO:0000256" key="1">
    <source>
        <dbReference type="ARBA" id="ARBA00022737"/>
    </source>
</evidence>
<dbReference type="AlphaFoldDB" id="A0A7J8STS6"/>
<gene>
    <name evidence="3" type="ORF">Godav_023562</name>
</gene>
<evidence type="ECO:0000313" key="3">
    <source>
        <dbReference type="EMBL" id="MBA0628932.1"/>
    </source>
</evidence>
<keyword evidence="2" id="KW-0472">Membrane</keyword>
<keyword evidence="2" id="KW-1133">Transmembrane helix</keyword>
<organism evidence="3 4">
    <name type="scientific">Gossypium davidsonii</name>
    <name type="common">Davidson's cotton</name>
    <name type="synonym">Gossypium klotzschianum subsp. davidsonii</name>
    <dbReference type="NCBI Taxonomy" id="34287"/>
    <lineage>
        <taxon>Eukaryota</taxon>
        <taxon>Viridiplantae</taxon>
        <taxon>Streptophyta</taxon>
        <taxon>Embryophyta</taxon>
        <taxon>Tracheophyta</taxon>
        <taxon>Spermatophyta</taxon>
        <taxon>Magnoliopsida</taxon>
        <taxon>eudicotyledons</taxon>
        <taxon>Gunneridae</taxon>
        <taxon>Pentapetalae</taxon>
        <taxon>rosids</taxon>
        <taxon>malvids</taxon>
        <taxon>Malvales</taxon>
        <taxon>Malvaceae</taxon>
        <taxon>Malvoideae</taxon>
        <taxon>Gossypium</taxon>
    </lineage>
</organism>
<protein>
    <recommendedName>
        <fullName evidence="5">ARM repeat superfamily protein</fullName>
    </recommendedName>
</protein>
<dbReference type="InterPro" id="IPR016024">
    <property type="entry name" value="ARM-type_fold"/>
</dbReference>
<proteinExistence type="predicted"/>